<dbReference type="EnsemblPlants" id="AET02662">
    <property type="protein sequence ID" value="AET02662"/>
    <property type="gene ID" value="MTR_8g045330"/>
</dbReference>
<name>G7L7S1_MEDTR</name>
<gene>
    <name evidence="1" type="ordered locus">MTR_8g045330</name>
</gene>
<dbReference type="InterPro" id="IPR052929">
    <property type="entry name" value="RNase_H-like_EbsB-rel"/>
</dbReference>
<protein>
    <recommendedName>
        <fullName evidence="4">RNase H type-1 domain-containing protein</fullName>
    </recommendedName>
</protein>
<dbReference type="PaxDb" id="3880-AET02662"/>
<evidence type="ECO:0008006" key="4">
    <source>
        <dbReference type="Google" id="ProtNLM"/>
    </source>
</evidence>
<reference evidence="1 3" key="2">
    <citation type="journal article" date="2014" name="BMC Genomics">
        <title>An improved genome release (version Mt4.0) for the model legume Medicago truncatula.</title>
        <authorList>
            <person name="Tang H."/>
            <person name="Krishnakumar V."/>
            <person name="Bidwell S."/>
            <person name="Rosen B."/>
            <person name="Chan A."/>
            <person name="Zhou S."/>
            <person name="Gentzbittel L."/>
            <person name="Childs K.L."/>
            <person name="Yandell M."/>
            <person name="Gundlach H."/>
            <person name="Mayer K.F."/>
            <person name="Schwartz D.C."/>
            <person name="Town C.D."/>
        </authorList>
    </citation>
    <scope>GENOME REANNOTATION</scope>
    <source>
        <strain evidence="2 3">cv. Jemalong A17</strain>
    </source>
</reference>
<evidence type="ECO:0000313" key="2">
    <source>
        <dbReference type="EnsemblPlants" id="AET02662"/>
    </source>
</evidence>
<proteinExistence type="predicted"/>
<reference evidence="2" key="3">
    <citation type="submission" date="2015-04" db="UniProtKB">
        <authorList>
            <consortium name="EnsemblPlants"/>
        </authorList>
    </citation>
    <scope>IDENTIFICATION</scope>
    <source>
        <strain evidence="2">cv. Jemalong A17</strain>
    </source>
</reference>
<dbReference type="PANTHER" id="PTHR47074">
    <property type="entry name" value="BNAC02G40300D PROTEIN"/>
    <property type="match status" value="1"/>
</dbReference>
<keyword evidence="3" id="KW-1185">Reference proteome</keyword>
<sequence>MNEWKQLINPTNQVADRRKPKINVKTIALMNWKIFSCWETLAESVQKAGTTTVAGSSTTRTIATRKGIVMSVDVSWRKPTTGCFKCNFDASFSTSMNCVGFRMCIHDDKGWYVLAQTFWTNPIRSTNIGEALSLLYAIQFVYMNYNYQMLILSLMSRE</sequence>
<dbReference type="Proteomes" id="UP000002051">
    <property type="component" value="Chromosome 8"/>
</dbReference>
<dbReference type="EMBL" id="CM001224">
    <property type="protein sequence ID" value="AET02662.1"/>
    <property type="molecule type" value="Genomic_DNA"/>
</dbReference>
<dbReference type="HOGENOM" id="CLU_1671934_0_0_1"/>
<reference evidence="1 3" key="1">
    <citation type="journal article" date="2011" name="Nature">
        <title>The Medicago genome provides insight into the evolution of rhizobial symbioses.</title>
        <authorList>
            <person name="Young N.D."/>
            <person name="Debelle F."/>
            <person name="Oldroyd G.E."/>
            <person name="Geurts R."/>
            <person name="Cannon S.B."/>
            <person name="Udvardi M.K."/>
            <person name="Benedito V.A."/>
            <person name="Mayer K.F."/>
            <person name="Gouzy J."/>
            <person name="Schoof H."/>
            <person name="Van de Peer Y."/>
            <person name="Proost S."/>
            <person name="Cook D.R."/>
            <person name="Meyers B.C."/>
            <person name="Spannagl M."/>
            <person name="Cheung F."/>
            <person name="De Mita S."/>
            <person name="Krishnakumar V."/>
            <person name="Gundlach H."/>
            <person name="Zhou S."/>
            <person name="Mudge J."/>
            <person name="Bharti A.K."/>
            <person name="Murray J.D."/>
            <person name="Naoumkina M.A."/>
            <person name="Rosen B."/>
            <person name="Silverstein K.A."/>
            <person name="Tang H."/>
            <person name="Rombauts S."/>
            <person name="Zhao P.X."/>
            <person name="Zhou P."/>
            <person name="Barbe V."/>
            <person name="Bardou P."/>
            <person name="Bechner M."/>
            <person name="Bellec A."/>
            <person name="Berger A."/>
            <person name="Berges H."/>
            <person name="Bidwell S."/>
            <person name="Bisseling T."/>
            <person name="Choisne N."/>
            <person name="Couloux A."/>
            <person name="Denny R."/>
            <person name="Deshpande S."/>
            <person name="Dai X."/>
            <person name="Doyle J.J."/>
            <person name="Dudez A.M."/>
            <person name="Farmer A.D."/>
            <person name="Fouteau S."/>
            <person name="Franken C."/>
            <person name="Gibelin C."/>
            <person name="Gish J."/>
            <person name="Goldstein S."/>
            <person name="Gonzalez A.J."/>
            <person name="Green P.J."/>
            <person name="Hallab A."/>
            <person name="Hartog M."/>
            <person name="Hua A."/>
            <person name="Humphray S.J."/>
            <person name="Jeong D.H."/>
            <person name="Jing Y."/>
            <person name="Jocker A."/>
            <person name="Kenton S.M."/>
            <person name="Kim D.J."/>
            <person name="Klee K."/>
            <person name="Lai H."/>
            <person name="Lang C."/>
            <person name="Lin S."/>
            <person name="Macmil S.L."/>
            <person name="Magdelenat G."/>
            <person name="Matthews L."/>
            <person name="McCorrison J."/>
            <person name="Monaghan E.L."/>
            <person name="Mun J.H."/>
            <person name="Najar F.Z."/>
            <person name="Nicholson C."/>
            <person name="Noirot C."/>
            <person name="O'Bleness M."/>
            <person name="Paule C.R."/>
            <person name="Poulain J."/>
            <person name="Prion F."/>
            <person name="Qin B."/>
            <person name="Qu C."/>
            <person name="Retzel E.F."/>
            <person name="Riddle C."/>
            <person name="Sallet E."/>
            <person name="Samain S."/>
            <person name="Samson N."/>
            <person name="Sanders I."/>
            <person name="Saurat O."/>
            <person name="Scarpelli C."/>
            <person name="Schiex T."/>
            <person name="Segurens B."/>
            <person name="Severin A.J."/>
            <person name="Sherrier D.J."/>
            <person name="Shi R."/>
            <person name="Sims S."/>
            <person name="Singer S.R."/>
            <person name="Sinharoy S."/>
            <person name="Sterck L."/>
            <person name="Viollet A."/>
            <person name="Wang B.B."/>
            <person name="Wang K."/>
            <person name="Wang M."/>
            <person name="Wang X."/>
            <person name="Warfsmann J."/>
            <person name="Weissenbach J."/>
            <person name="White D.D."/>
            <person name="White J.D."/>
            <person name="Wiley G.B."/>
            <person name="Wincker P."/>
            <person name="Xing Y."/>
            <person name="Yang L."/>
            <person name="Yao Z."/>
            <person name="Ying F."/>
            <person name="Zhai J."/>
            <person name="Zhou L."/>
            <person name="Zuber A."/>
            <person name="Denarie J."/>
            <person name="Dixon R.A."/>
            <person name="May G.D."/>
            <person name="Schwartz D.C."/>
            <person name="Rogers J."/>
            <person name="Quetier F."/>
            <person name="Town C.D."/>
            <person name="Roe B.A."/>
        </authorList>
    </citation>
    <scope>NUCLEOTIDE SEQUENCE [LARGE SCALE GENOMIC DNA]</scope>
    <source>
        <strain evidence="1">A17</strain>
        <strain evidence="2 3">cv. Jemalong A17</strain>
    </source>
</reference>
<evidence type="ECO:0000313" key="3">
    <source>
        <dbReference type="Proteomes" id="UP000002051"/>
    </source>
</evidence>
<organism evidence="1 3">
    <name type="scientific">Medicago truncatula</name>
    <name type="common">Barrel medic</name>
    <name type="synonym">Medicago tribuloides</name>
    <dbReference type="NCBI Taxonomy" id="3880"/>
    <lineage>
        <taxon>Eukaryota</taxon>
        <taxon>Viridiplantae</taxon>
        <taxon>Streptophyta</taxon>
        <taxon>Embryophyta</taxon>
        <taxon>Tracheophyta</taxon>
        <taxon>Spermatophyta</taxon>
        <taxon>Magnoliopsida</taxon>
        <taxon>eudicotyledons</taxon>
        <taxon>Gunneridae</taxon>
        <taxon>Pentapetalae</taxon>
        <taxon>rosids</taxon>
        <taxon>fabids</taxon>
        <taxon>Fabales</taxon>
        <taxon>Fabaceae</taxon>
        <taxon>Papilionoideae</taxon>
        <taxon>50 kb inversion clade</taxon>
        <taxon>NPAAA clade</taxon>
        <taxon>Hologalegina</taxon>
        <taxon>IRL clade</taxon>
        <taxon>Trifolieae</taxon>
        <taxon>Medicago</taxon>
    </lineage>
</organism>
<dbReference type="AlphaFoldDB" id="G7L7S1"/>
<dbReference type="PANTHER" id="PTHR47074:SF48">
    <property type="entry name" value="POLYNUCLEOTIDYL TRANSFERASE, RIBONUCLEASE H-LIKE SUPERFAMILY PROTEIN"/>
    <property type="match status" value="1"/>
</dbReference>
<evidence type="ECO:0000313" key="1">
    <source>
        <dbReference type="EMBL" id="AET02662.1"/>
    </source>
</evidence>
<accession>G7L7S1</accession>